<dbReference type="Proteomes" id="UP001224392">
    <property type="component" value="Unassembled WGS sequence"/>
</dbReference>
<dbReference type="PANTHER" id="PTHR43405:SF1">
    <property type="entry name" value="GLYCOSYL HYDROLASE DIGH"/>
    <property type="match status" value="1"/>
</dbReference>
<dbReference type="Gene3D" id="3.20.20.80">
    <property type="entry name" value="Glycosidases"/>
    <property type="match status" value="1"/>
</dbReference>
<evidence type="ECO:0000256" key="2">
    <source>
        <dbReference type="SAM" id="SignalP"/>
    </source>
</evidence>
<dbReference type="Pfam" id="PF02638">
    <property type="entry name" value="GHL10"/>
    <property type="match status" value="1"/>
</dbReference>
<evidence type="ECO:0000259" key="3">
    <source>
        <dbReference type="Pfam" id="PF02638"/>
    </source>
</evidence>
<accession>A0ABQ6LWR4</accession>
<protein>
    <submittedName>
        <fullName evidence="4">Family 10 glycosylhydrolase</fullName>
    </submittedName>
</protein>
<comment type="caution">
    <text evidence="4">The sequence shown here is derived from an EMBL/GenBank/DDBJ whole genome shotgun (WGS) entry which is preliminary data.</text>
</comment>
<sequence length="379" mass="41891">MRAIGYFFLLLLFAAQGAAADKALPEAVRGVWLTNVASDVLYSREGIEEAVALCDELGINTIFVVTWNKGMTLYPSDVMASFTGVAMDPALDPEGRGRDPLQEVIDAAHARGIKVFAWFEFGFSSSHQQGGGEIARIKPHWRALNANGELVTKNGFDWLNALDPEVQQFMSSLVLEVVRNYDIDGVQGDDRLPAMPSEGGYNPAVVARYSAQHGGALPPGDSKEPGWLAWRAGILNDYAASLYREVKAIDPQVTVSFAPSVFPWSLEQYLQDWPQWLQAGSVDLLIPQVYRHDLGAYRGTLEATLAYVPGAAREKFSPGLLIRVGDQMPSQEFFAGMLQANREAGFLGEVFFFYEGLHRFRRQIKASYDAQPVRFPDGF</sequence>
<feature type="domain" description="Glycosyl hydrolase-like 10" evidence="3">
    <location>
        <begin position="28"/>
        <end position="302"/>
    </location>
</feature>
<dbReference type="InterPro" id="IPR052177">
    <property type="entry name" value="Divisome_Glycosyl_Hydrolase"/>
</dbReference>
<evidence type="ECO:0000256" key="1">
    <source>
        <dbReference type="ARBA" id="ARBA00022729"/>
    </source>
</evidence>
<dbReference type="EMBL" id="BSYJ01000002">
    <property type="protein sequence ID" value="GMG86472.1"/>
    <property type="molecule type" value="Genomic_DNA"/>
</dbReference>
<proteinExistence type="predicted"/>
<gene>
    <name evidence="4" type="ORF">MNKW57_07930</name>
</gene>
<dbReference type="InterPro" id="IPR003790">
    <property type="entry name" value="GHL10"/>
</dbReference>
<dbReference type="PANTHER" id="PTHR43405">
    <property type="entry name" value="GLYCOSYL HYDROLASE DIGH"/>
    <property type="match status" value="1"/>
</dbReference>
<organism evidence="4 5">
    <name type="scientific">Biformimicrobium ophioploci</name>
    <dbReference type="NCBI Taxonomy" id="3036711"/>
    <lineage>
        <taxon>Bacteria</taxon>
        <taxon>Pseudomonadati</taxon>
        <taxon>Pseudomonadota</taxon>
        <taxon>Gammaproteobacteria</taxon>
        <taxon>Cellvibrionales</taxon>
        <taxon>Microbulbiferaceae</taxon>
        <taxon>Biformimicrobium</taxon>
    </lineage>
</organism>
<evidence type="ECO:0000313" key="4">
    <source>
        <dbReference type="EMBL" id="GMG86472.1"/>
    </source>
</evidence>
<feature type="signal peptide" evidence="2">
    <location>
        <begin position="1"/>
        <end position="19"/>
    </location>
</feature>
<reference evidence="4 5" key="1">
    <citation type="submission" date="2023-04" db="EMBL/GenBank/DDBJ databases">
        <title>Marinobulbifer ophiurae gen. nov., sp. Nov., isolate from tissue of brittle star Ophioplocus japonicus.</title>
        <authorList>
            <person name="Kawano K."/>
            <person name="Sawayama S."/>
            <person name="Nakagawa S."/>
        </authorList>
    </citation>
    <scope>NUCLEOTIDE SEQUENCE [LARGE SCALE GENOMIC DNA]</scope>
    <source>
        <strain evidence="4 5">NKW57</strain>
    </source>
</reference>
<name>A0ABQ6LWR4_9GAMM</name>
<keyword evidence="5" id="KW-1185">Reference proteome</keyword>
<keyword evidence="1 2" id="KW-0732">Signal</keyword>
<feature type="chain" id="PRO_5045716740" evidence="2">
    <location>
        <begin position="20"/>
        <end position="379"/>
    </location>
</feature>
<evidence type="ECO:0000313" key="5">
    <source>
        <dbReference type="Proteomes" id="UP001224392"/>
    </source>
</evidence>
<dbReference type="InterPro" id="IPR017853">
    <property type="entry name" value="GH"/>
</dbReference>
<dbReference type="SUPFAM" id="SSF51445">
    <property type="entry name" value="(Trans)glycosidases"/>
    <property type="match status" value="1"/>
</dbReference>
<dbReference type="RefSeq" id="WP_285762998.1">
    <property type="nucleotide sequence ID" value="NZ_BSYJ01000002.1"/>
</dbReference>